<dbReference type="Gene3D" id="3.90.10.10">
    <property type="entry name" value="Cytochrome C3"/>
    <property type="match status" value="2"/>
</dbReference>
<dbReference type="OrthoDB" id="9814800at2"/>
<dbReference type="AlphaFoldDB" id="A0A1H5YJ22"/>
<keyword evidence="4" id="KW-1185">Reference proteome</keyword>
<evidence type="ECO:0000256" key="1">
    <source>
        <dbReference type="SAM" id="Phobius"/>
    </source>
</evidence>
<keyword evidence="1" id="KW-1133">Transmembrane helix</keyword>
<dbReference type="PANTHER" id="PTHR39425">
    <property type="entry name" value="LIPOPROTEIN CYTOCHROME C"/>
    <property type="match status" value="1"/>
</dbReference>
<feature type="domain" description="Cytochrome c7-like" evidence="2">
    <location>
        <begin position="126"/>
        <end position="174"/>
    </location>
</feature>
<keyword evidence="1" id="KW-0472">Membrane</keyword>
<evidence type="ECO:0000259" key="2">
    <source>
        <dbReference type="Pfam" id="PF14522"/>
    </source>
</evidence>
<dbReference type="RefSeq" id="WP_103933183.1">
    <property type="nucleotide sequence ID" value="NZ_FNVA01000003.1"/>
</dbReference>
<dbReference type="PANTHER" id="PTHR39425:SF1">
    <property type="entry name" value="CYTOCHROME C7-LIKE DOMAIN-CONTAINING PROTEIN"/>
    <property type="match status" value="1"/>
</dbReference>
<evidence type="ECO:0000313" key="4">
    <source>
        <dbReference type="Proteomes" id="UP000236728"/>
    </source>
</evidence>
<name>A0A1H5YJ22_9BACT</name>
<feature type="transmembrane region" description="Helical" evidence="1">
    <location>
        <begin position="12"/>
        <end position="34"/>
    </location>
</feature>
<proteinExistence type="predicted"/>
<dbReference type="Pfam" id="PF14522">
    <property type="entry name" value="Cytochrome_C7"/>
    <property type="match status" value="1"/>
</dbReference>
<keyword evidence="1" id="KW-0812">Transmembrane</keyword>
<evidence type="ECO:0000313" key="3">
    <source>
        <dbReference type="EMBL" id="SEG23605.1"/>
    </source>
</evidence>
<gene>
    <name evidence="3" type="ORF">SAMN05421819_2322</name>
</gene>
<accession>A0A1H5YJ22</accession>
<reference evidence="3 4" key="1">
    <citation type="submission" date="2016-10" db="EMBL/GenBank/DDBJ databases">
        <authorList>
            <person name="de Groot N.N."/>
        </authorList>
    </citation>
    <scope>NUCLEOTIDE SEQUENCE [LARGE SCALE GENOMIC DNA]</scope>
    <source>
        <strain evidence="3 4">DSM 22489</strain>
    </source>
</reference>
<dbReference type="InterPro" id="IPR036280">
    <property type="entry name" value="Multihaem_cyt_sf"/>
</dbReference>
<sequence>MAQVFDRSSNALARASLVLTGLIVIALGVALNYLQRSPWVTKQGQRPDQPVPFSHKHHVEGLGLQCQYCHTSVEKSAYAGIPPTKTCMNCHSQIWTNAQILEPVRESWATGKSIQWIRVHDLPDYVYFNHEIHVNKGIGCSSCHGRVDQMPLMYAENTLQMEWCLNCHRDPAKNLRPTSEIYNMAWEGPSSDKPVWCGTTGAGSATAQQVNCTTQDPLKSEASLGFLANRPQFAQMEMPAKPGAATDAKPMSDAPAMPMLPIKYQKFDSQRALGYYLMDKYHIRTANELSSCEVCHR</sequence>
<organism evidence="3 4">
    <name type="scientific">Bryocella elongata</name>
    <dbReference type="NCBI Taxonomy" id="863522"/>
    <lineage>
        <taxon>Bacteria</taxon>
        <taxon>Pseudomonadati</taxon>
        <taxon>Acidobacteriota</taxon>
        <taxon>Terriglobia</taxon>
        <taxon>Terriglobales</taxon>
        <taxon>Acidobacteriaceae</taxon>
        <taxon>Bryocella</taxon>
    </lineage>
</organism>
<dbReference type="InterPro" id="IPR029467">
    <property type="entry name" value="Cyt_c7-like"/>
</dbReference>
<dbReference type="EMBL" id="FNVA01000003">
    <property type="protein sequence ID" value="SEG23605.1"/>
    <property type="molecule type" value="Genomic_DNA"/>
</dbReference>
<dbReference type="Proteomes" id="UP000236728">
    <property type="component" value="Unassembled WGS sequence"/>
</dbReference>
<dbReference type="CDD" id="cd08168">
    <property type="entry name" value="Cytochrom_C3"/>
    <property type="match status" value="1"/>
</dbReference>
<dbReference type="SUPFAM" id="SSF48695">
    <property type="entry name" value="Multiheme cytochromes"/>
    <property type="match status" value="1"/>
</dbReference>
<protein>
    <submittedName>
        <fullName evidence="3">Cytochrome c7</fullName>
    </submittedName>
</protein>